<dbReference type="SUPFAM" id="SSF46785">
    <property type="entry name" value="Winged helix' DNA-binding domain"/>
    <property type="match status" value="1"/>
</dbReference>
<comment type="caution">
    <text evidence="2">The sequence shown here is derived from an EMBL/GenBank/DDBJ whole genome shotgun (WGS) entry which is preliminary data.</text>
</comment>
<evidence type="ECO:0000313" key="2">
    <source>
        <dbReference type="EMBL" id="MCP1110745.1"/>
    </source>
</evidence>
<dbReference type="EMBL" id="JAMZFV010000017">
    <property type="protein sequence ID" value="MCP1110745.1"/>
    <property type="molecule type" value="Genomic_DNA"/>
</dbReference>
<dbReference type="Proteomes" id="UP001523565">
    <property type="component" value="Unassembled WGS sequence"/>
</dbReference>
<accession>A0ABT1EJ60</accession>
<name>A0ABT1EJ60_9FIRM</name>
<dbReference type="InterPro" id="IPR002577">
    <property type="entry name" value="HTH_HxlR"/>
</dbReference>
<proteinExistence type="predicted"/>
<feature type="domain" description="HTH hxlR-type" evidence="1">
    <location>
        <begin position="150"/>
        <end position="203"/>
    </location>
</feature>
<evidence type="ECO:0000259" key="1">
    <source>
        <dbReference type="Pfam" id="PF01638"/>
    </source>
</evidence>
<evidence type="ECO:0000313" key="3">
    <source>
        <dbReference type="Proteomes" id="UP001523565"/>
    </source>
</evidence>
<protein>
    <submittedName>
        <fullName evidence="2">Winged helix-turn-helix transcriptional regulator</fullName>
    </submittedName>
</protein>
<dbReference type="Gene3D" id="6.10.140.2180">
    <property type="match status" value="1"/>
</dbReference>
<organism evidence="2 3">
    <name type="scientific">Ohessyouella blattaphilus</name>
    <dbReference type="NCBI Taxonomy" id="2949333"/>
    <lineage>
        <taxon>Bacteria</taxon>
        <taxon>Bacillati</taxon>
        <taxon>Bacillota</taxon>
        <taxon>Clostridia</taxon>
        <taxon>Lachnospirales</taxon>
        <taxon>Lachnospiraceae</taxon>
        <taxon>Ohessyouella</taxon>
    </lineage>
</organism>
<dbReference type="InterPro" id="IPR036390">
    <property type="entry name" value="WH_DNA-bd_sf"/>
</dbReference>
<dbReference type="Pfam" id="PF01638">
    <property type="entry name" value="HxlR"/>
    <property type="match status" value="1"/>
</dbReference>
<dbReference type="PANTHER" id="PTHR35810">
    <property type="entry name" value="CYTOPLASMIC PROTEIN-RELATED"/>
    <property type="match status" value="1"/>
</dbReference>
<gene>
    <name evidence="2" type="ORF">NK118_10820</name>
</gene>
<keyword evidence="3" id="KW-1185">Reference proteome</keyword>
<dbReference type="PANTHER" id="PTHR35810:SF1">
    <property type="entry name" value="CYTOPLASMIC PROTEIN"/>
    <property type="match status" value="1"/>
</dbReference>
<sequence length="317" mass="36411">MPKKKKDEITIRSSAAEYLTYIASVGDNPDSMEMRYEDENIWLTQKMMATLYDVEVNTINYHIKKIFSDSELQEGSVIRKFRITADDGKNYNTNHYSLENTLVAFRFMAAEVFFLCQYYQYDNIVHMKVRCSIMNQKFMDALMNPVLCKLIMDVNSCGKMTAKQLAQSHPDIAQATLYRHLKRLTTDGIIKVVAENRVRGTVERTYALAVDFASDINGIVESNSGEAYLAMFMQYIAGLAKLFEVYCKRDDIDIKGDISAYNAIPFYATDEELMRTLRQMEGILADLLKNKPSKDRKLRTLGFILTPPEDEKDKTSN</sequence>
<dbReference type="InterPro" id="IPR036388">
    <property type="entry name" value="WH-like_DNA-bd_sf"/>
</dbReference>
<dbReference type="Gene3D" id="1.10.10.10">
    <property type="entry name" value="Winged helix-like DNA-binding domain superfamily/Winged helix DNA-binding domain"/>
    <property type="match status" value="1"/>
</dbReference>
<dbReference type="RefSeq" id="WP_262069626.1">
    <property type="nucleotide sequence ID" value="NZ_JAMXOC010000017.1"/>
</dbReference>
<reference evidence="2 3" key="1">
    <citation type="journal article" date="2022" name="Genome Biol. Evol.">
        <title>Host diet, physiology and behaviors set the stage for Lachnospiraceae cladogenesis.</title>
        <authorList>
            <person name="Vera-Ponce De Leon A."/>
            <person name="Schneider M."/>
            <person name="Jahnes B.C."/>
            <person name="Sadowski V."/>
            <person name="Camuy-Velez L.A."/>
            <person name="Duan J."/>
            <person name="Sabree Z.L."/>
        </authorList>
    </citation>
    <scope>NUCLEOTIDE SEQUENCE [LARGE SCALE GENOMIC DNA]</scope>
    <source>
        <strain evidence="2 3">PAL227</strain>
    </source>
</reference>